<reference evidence="2 3" key="1">
    <citation type="submission" date="2021-06" db="EMBL/GenBank/DDBJ databases">
        <authorList>
            <person name="Palmer J.M."/>
        </authorList>
    </citation>
    <scope>NUCLEOTIDE SEQUENCE [LARGE SCALE GENOMIC DNA]</scope>
    <source>
        <strain evidence="2 3">GA_2019</strain>
        <tissue evidence="2">Muscle</tissue>
    </source>
</reference>
<organism evidence="2 3">
    <name type="scientific">Goodea atripinnis</name>
    <dbReference type="NCBI Taxonomy" id="208336"/>
    <lineage>
        <taxon>Eukaryota</taxon>
        <taxon>Metazoa</taxon>
        <taxon>Chordata</taxon>
        <taxon>Craniata</taxon>
        <taxon>Vertebrata</taxon>
        <taxon>Euteleostomi</taxon>
        <taxon>Actinopterygii</taxon>
        <taxon>Neopterygii</taxon>
        <taxon>Teleostei</taxon>
        <taxon>Neoteleostei</taxon>
        <taxon>Acanthomorphata</taxon>
        <taxon>Ovalentaria</taxon>
        <taxon>Atherinomorphae</taxon>
        <taxon>Cyprinodontiformes</taxon>
        <taxon>Goodeidae</taxon>
        <taxon>Goodea</taxon>
    </lineage>
</organism>
<feature type="region of interest" description="Disordered" evidence="1">
    <location>
        <begin position="60"/>
        <end position="93"/>
    </location>
</feature>
<evidence type="ECO:0000313" key="2">
    <source>
        <dbReference type="EMBL" id="MEQ2175626.1"/>
    </source>
</evidence>
<comment type="caution">
    <text evidence="2">The sequence shown here is derived from an EMBL/GenBank/DDBJ whole genome shotgun (WGS) entry which is preliminary data.</text>
</comment>
<gene>
    <name evidence="2" type="ORF">GOODEAATRI_019800</name>
</gene>
<dbReference type="EMBL" id="JAHRIO010051765">
    <property type="protein sequence ID" value="MEQ2175626.1"/>
    <property type="molecule type" value="Genomic_DNA"/>
</dbReference>
<feature type="non-terminal residue" evidence="2">
    <location>
        <position position="1"/>
    </location>
</feature>
<proteinExistence type="predicted"/>
<feature type="compositionally biased region" description="Pro residues" evidence="1">
    <location>
        <begin position="61"/>
        <end position="76"/>
    </location>
</feature>
<keyword evidence="3" id="KW-1185">Reference proteome</keyword>
<dbReference type="Proteomes" id="UP001476798">
    <property type="component" value="Unassembled WGS sequence"/>
</dbReference>
<evidence type="ECO:0000313" key="3">
    <source>
        <dbReference type="Proteomes" id="UP001476798"/>
    </source>
</evidence>
<evidence type="ECO:0000256" key="1">
    <source>
        <dbReference type="SAM" id="MobiDB-lite"/>
    </source>
</evidence>
<name>A0ABV0NW36_9TELE</name>
<sequence length="159" mass="17404">REKLNMASDGTPVAEALPSELGNAIAALNTWSNPDLQARLAELGAPNMGKKDAERELYQPRPLPMMPPGAPPPPGIPMGMEHAPLPPPGLSQDDQLKMAQQRAAMVLQQEERAKQQVWQNEEVSVGGPKIPQVLEKILQLKEIRQEQLTDPAGQHSYLL</sequence>
<accession>A0ABV0NW36</accession>
<protein>
    <submittedName>
        <fullName evidence="2">Uncharacterized protein</fullName>
    </submittedName>
</protein>